<evidence type="ECO:0000313" key="2">
    <source>
        <dbReference type="EMBL" id="CDI42053.1"/>
    </source>
</evidence>
<evidence type="ECO:0000256" key="1">
    <source>
        <dbReference type="SAM" id="MobiDB-lite"/>
    </source>
</evidence>
<dbReference type="AlphaFoldDB" id="U4QC18"/>
<gene>
    <name evidence="2" type="ORF">LHCIRMBIA953_02145</name>
</gene>
<dbReference type="EMBL" id="CBUH010000073">
    <property type="protein sequence ID" value="CDI42053.1"/>
    <property type="molecule type" value="Genomic_DNA"/>
</dbReference>
<protein>
    <submittedName>
        <fullName evidence="2">Conserved domain protein</fullName>
    </submittedName>
</protein>
<accession>U4QC18</accession>
<comment type="caution">
    <text evidence="2">The sequence shown here is derived from an EMBL/GenBank/DDBJ whole genome shotgun (WGS) entry which is preliminary data.</text>
</comment>
<feature type="region of interest" description="Disordered" evidence="1">
    <location>
        <begin position="1"/>
        <end position="29"/>
    </location>
</feature>
<name>U4QC18_LACHE</name>
<sequence length="29" mass="3378">MNKDIQKFKKGIEYPEQQNGIPQAFLPQS</sequence>
<organism evidence="2 3">
    <name type="scientific">Lactobacillus helveticus CIRM-BIA 953</name>
    <dbReference type="NCBI Taxonomy" id="1226335"/>
    <lineage>
        <taxon>Bacteria</taxon>
        <taxon>Bacillati</taxon>
        <taxon>Bacillota</taxon>
        <taxon>Bacilli</taxon>
        <taxon>Lactobacillales</taxon>
        <taxon>Lactobacillaceae</taxon>
        <taxon>Lactobacillus</taxon>
    </lineage>
</organism>
<feature type="compositionally biased region" description="Polar residues" evidence="1">
    <location>
        <begin position="16"/>
        <end position="29"/>
    </location>
</feature>
<dbReference type="Proteomes" id="UP000017243">
    <property type="component" value="Unassembled WGS sequence"/>
</dbReference>
<evidence type="ECO:0000313" key="3">
    <source>
        <dbReference type="Proteomes" id="UP000017243"/>
    </source>
</evidence>
<proteinExistence type="predicted"/>
<reference evidence="2 3" key="1">
    <citation type="submission" date="2013-09" db="EMBL/GenBank/DDBJ databases">
        <title>Draft Genome Sequence of five Lactobacillus helveticus strains CIRM-BIA 101T, 103, 104, 951 and 953 isolated from milk product.</title>
        <authorList>
            <person name="Valence F."/>
            <person name="Chuat V."/>
            <person name="Ma L."/>
            <person name="Creno S."/>
            <person name="Falentin H."/>
            <person name="Lortal S."/>
            <person name="Bizet C."/>
            <person name="Clermont D."/>
            <person name="Loux V."/>
            <person name="Bouchier C."/>
            <person name="Cousin S."/>
        </authorList>
    </citation>
    <scope>NUCLEOTIDE SEQUENCE [LARGE SCALE GENOMIC DNA]</scope>
    <source>
        <strain evidence="2 3">CIRM-BIA 953</strain>
    </source>
</reference>
<feature type="compositionally biased region" description="Basic and acidic residues" evidence="1">
    <location>
        <begin position="1"/>
        <end position="13"/>
    </location>
</feature>